<protein>
    <submittedName>
        <fullName evidence="1">Uncharacterized protein</fullName>
    </submittedName>
</protein>
<evidence type="ECO:0000313" key="1">
    <source>
        <dbReference type="EMBL" id="KAG7486107.1"/>
    </source>
</evidence>
<name>A0AAV6Q7R3_SOLSE</name>
<dbReference type="AlphaFoldDB" id="A0AAV6Q7R3"/>
<comment type="caution">
    <text evidence="1">The sequence shown here is derived from an EMBL/GenBank/DDBJ whole genome shotgun (WGS) entry which is preliminary data.</text>
</comment>
<reference evidence="1 2" key="1">
    <citation type="journal article" date="2021" name="Sci. Rep.">
        <title>Chromosome anchoring in Senegalese sole (Solea senegalensis) reveals sex-associated markers and genome rearrangements in flatfish.</title>
        <authorList>
            <person name="Guerrero-Cozar I."/>
            <person name="Gomez-Garrido J."/>
            <person name="Berbel C."/>
            <person name="Martinez-Blanch J.F."/>
            <person name="Alioto T."/>
            <person name="Claros M.G."/>
            <person name="Gagnaire P.A."/>
            <person name="Manchado M."/>
        </authorList>
    </citation>
    <scope>NUCLEOTIDE SEQUENCE [LARGE SCALE GENOMIC DNA]</scope>
    <source>
        <strain evidence="1">Sse05_10M</strain>
    </source>
</reference>
<dbReference type="Proteomes" id="UP000693946">
    <property type="component" value="Linkage Group LG6"/>
</dbReference>
<dbReference type="EMBL" id="JAGKHQ010000018">
    <property type="protein sequence ID" value="KAG7486107.1"/>
    <property type="molecule type" value="Genomic_DNA"/>
</dbReference>
<keyword evidence="2" id="KW-1185">Reference proteome</keyword>
<organism evidence="1 2">
    <name type="scientific">Solea senegalensis</name>
    <name type="common">Senegalese sole</name>
    <dbReference type="NCBI Taxonomy" id="28829"/>
    <lineage>
        <taxon>Eukaryota</taxon>
        <taxon>Metazoa</taxon>
        <taxon>Chordata</taxon>
        <taxon>Craniata</taxon>
        <taxon>Vertebrata</taxon>
        <taxon>Euteleostomi</taxon>
        <taxon>Actinopterygii</taxon>
        <taxon>Neopterygii</taxon>
        <taxon>Teleostei</taxon>
        <taxon>Neoteleostei</taxon>
        <taxon>Acanthomorphata</taxon>
        <taxon>Carangaria</taxon>
        <taxon>Pleuronectiformes</taxon>
        <taxon>Pleuronectoidei</taxon>
        <taxon>Soleidae</taxon>
        <taxon>Solea</taxon>
    </lineage>
</organism>
<gene>
    <name evidence="1" type="ORF">JOB18_025169</name>
</gene>
<sequence length="84" mass="9529">MKSEIVTRWTSSVIYKLMTYILHTGRTVTFTSPGCLTVDCEHKRTQVPPSYHHSLHVPAPRYLSRPPSVAPLRFNEVCSCVISL</sequence>
<accession>A0AAV6Q7R3</accession>
<evidence type="ECO:0000313" key="2">
    <source>
        <dbReference type="Proteomes" id="UP000693946"/>
    </source>
</evidence>
<proteinExistence type="predicted"/>